<keyword evidence="3" id="KW-1185">Reference proteome</keyword>
<dbReference type="EMBL" id="UZWE01000050">
    <property type="protein sequence ID" value="VDS10072.1"/>
    <property type="molecule type" value="Genomic_DNA"/>
</dbReference>
<proteinExistence type="predicted"/>
<evidence type="ECO:0000313" key="2">
    <source>
        <dbReference type="EMBL" id="VDS10072.1"/>
    </source>
</evidence>
<dbReference type="AlphaFoldDB" id="A0A447IRF5"/>
<keyword evidence="1" id="KW-0472">Membrane</keyword>
<reference evidence="2 3" key="1">
    <citation type="submission" date="2018-12" db="EMBL/GenBank/DDBJ databases">
        <authorList>
            <person name="Criscuolo A."/>
        </authorList>
    </citation>
    <scope>NUCLEOTIDE SEQUENCE [LARGE SCALE GENOMIC DNA]</scope>
    <source>
        <strain evidence="2">ACIP1116241</strain>
    </source>
</reference>
<organism evidence="2 3">
    <name type="scientific">Paracoccus haematequi</name>
    <dbReference type="NCBI Taxonomy" id="2491866"/>
    <lineage>
        <taxon>Bacteria</taxon>
        <taxon>Pseudomonadati</taxon>
        <taxon>Pseudomonadota</taxon>
        <taxon>Alphaproteobacteria</taxon>
        <taxon>Rhodobacterales</taxon>
        <taxon>Paracoccaceae</taxon>
        <taxon>Paracoccus</taxon>
    </lineage>
</organism>
<feature type="transmembrane region" description="Helical" evidence="1">
    <location>
        <begin position="12"/>
        <end position="30"/>
    </location>
</feature>
<feature type="transmembrane region" description="Helical" evidence="1">
    <location>
        <begin position="110"/>
        <end position="129"/>
    </location>
</feature>
<protein>
    <submittedName>
        <fullName evidence="2">Uncharacterized protein</fullName>
    </submittedName>
</protein>
<keyword evidence="1" id="KW-0812">Transmembrane</keyword>
<keyword evidence="1" id="KW-1133">Transmembrane helix</keyword>
<feature type="transmembrane region" description="Helical" evidence="1">
    <location>
        <begin position="64"/>
        <end position="90"/>
    </location>
</feature>
<evidence type="ECO:0000256" key="1">
    <source>
        <dbReference type="SAM" id="Phobius"/>
    </source>
</evidence>
<evidence type="ECO:0000313" key="3">
    <source>
        <dbReference type="Proteomes" id="UP000270743"/>
    </source>
</evidence>
<name>A0A447IRF5_9RHOB</name>
<accession>A0A447IRF5</accession>
<gene>
    <name evidence="2" type="ORF">PARHAE_03283</name>
</gene>
<dbReference type="Proteomes" id="UP000270743">
    <property type="component" value="Unassembled WGS sequence"/>
</dbReference>
<sequence>MSYAMMRLKYELIGLVMLVVGVGGIIGSYTLGFFNWPSAGCWILGLIPFLQGRRYSEAGVWMGTVILVVAHAVGAMCALYAFAGIFMSPLAIWELAVYAPRDPSKLGEGAFLFVFGYVLPGVVWLKLFLGWD</sequence>
<dbReference type="RefSeq" id="WP_126155678.1">
    <property type="nucleotide sequence ID" value="NZ_UZWE01000050.1"/>
</dbReference>